<evidence type="ECO:0000313" key="1">
    <source>
        <dbReference type="EMBL" id="ATN90262.1"/>
    </source>
</evidence>
<dbReference type="OrthoDB" id="32024at10239"/>
<organism evidence="1 2">
    <name type="scientific">Gordonia phage Lennon</name>
    <dbReference type="NCBI Taxonomy" id="2041512"/>
    <lineage>
        <taxon>Viruses</taxon>
        <taxon>Duplodnaviria</taxon>
        <taxon>Heunggongvirae</taxon>
        <taxon>Uroviricota</taxon>
        <taxon>Caudoviricetes</taxon>
        <taxon>Stackebrandtviridae</taxon>
        <taxon>Schenleyvirinae</taxon>
        <taxon>Vividuovirus</taxon>
        <taxon>Vividuovirus lennon</taxon>
        <taxon>Gordonia virus Lennon</taxon>
    </lineage>
</organism>
<sequence length="120" mass="13626">MTDKHLYIESTPFKLEKFEKRAEATKTVATQLANDRKASDLADEYRAEHHNLTAALQLLATIGEMVSDKIPARTDRDHKSLFSRRREQVIGANVVNYLIDCGFTPPQHVFDLVVESESPK</sequence>
<gene>
    <name evidence="1" type="ORF">SEA_LENNON_69</name>
</gene>
<evidence type="ECO:0000313" key="2">
    <source>
        <dbReference type="Proteomes" id="UP000230122"/>
    </source>
</evidence>
<reference evidence="1 2" key="1">
    <citation type="submission" date="2017-09" db="EMBL/GenBank/DDBJ databases">
        <authorList>
            <person name="Breimann J."/>
            <person name="Dorsainvil R."/>
            <person name="Seraly P."/>
            <person name="Wynn M."/>
            <person name="Davis J.P."/>
            <person name="Huynh A."/>
            <person name="Julian D."/>
            <person name="Warner M.H."/>
            <person name="Garlena R.A."/>
            <person name="Russell D.A."/>
            <person name="Pope W.H."/>
            <person name="Jacobs-Sera D."/>
            <person name="Hendrix R.W."/>
            <person name="Hatfull G.F."/>
        </authorList>
    </citation>
    <scope>NUCLEOTIDE SEQUENCE [LARGE SCALE GENOMIC DNA]</scope>
</reference>
<dbReference type="Proteomes" id="UP000230122">
    <property type="component" value="Segment"/>
</dbReference>
<dbReference type="EMBL" id="MF919514">
    <property type="protein sequence ID" value="ATN90262.1"/>
    <property type="molecule type" value="Genomic_DNA"/>
</dbReference>
<proteinExistence type="predicted"/>
<accession>A0A2D1GEZ1</accession>
<name>A0A2D1GEZ1_9CAUD</name>
<protein>
    <submittedName>
        <fullName evidence="1">Uncharacterized protein</fullName>
    </submittedName>
</protein>
<keyword evidence="2" id="KW-1185">Reference proteome</keyword>